<dbReference type="RefSeq" id="YP_001427134.1">
    <property type="nucleotide sequence ID" value="NC_008724.1"/>
</dbReference>
<dbReference type="Proteomes" id="UP000202420">
    <property type="component" value="Segment"/>
</dbReference>
<gene>
    <name evidence="1" type="primary">z653L</name>
    <name evidence="1" type="ORF">ATCV1_z653L</name>
</gene>
<sequence length="72" mass="8487">MARTVFPLLTWPEERPCGRPSTRLTMGSRMARLCMWCTSVQRRMHSSRCRQRDPRLFPSPLLSPFPSLPLIW</sequence>
<evidence type="ECO:0000313" key="1">
    <source>
        <dbReference type="EMBL" id="ABT16787.1"/>
    </source>
</evidence>
<proteinExistence type="predicted"/>
<evidence type="ECO:0000313" key="2">
    <source>
        <dbReference type="Proteomes" id="UP000202420"/>
    </source>
</evidence>
<dbReference type="EMBL" id="EF101928">
    <property type="protein sequence ID" value="ABT16787.1"/>
    <property type="molecule type" value="Genomic_DNA"/>
</dbReference>
<protein>
    <submittedName>
        <fullName evidence="1">Uncharacterized protein z653L</fullName>
    </submittedName>
</protein>
<name>A7K9R3_9PHYC</name>
<reference evidence="1 2" key="1">
    <citation type="submission" date="2006-09" db="EMBL/GenBank/DDBJ databases">
        <title>Sequence and annotation of the 288-kb ATCV-1 virus that infects an endosymbiotic Chlorella strain of the heliozoon Acanthocystis turfacea.</title>
        <authorList>
            <person name="Fitzgerald L.A."/>
            <person name="Graves M.V."/>
            <person name="Li X."/>
            <person name="Pfitzner A.J.P."/>
            <person name="Hartigan J."/>
            <person name="Van Etten J.L."/>
        </authorList>
    </citation>
    <scope>NUCLEOTIDE SEQUENCE [LARGE SCALE GENOMIC DNA]</scope>
    <source>
        <strain evidence="1 2">ATCV-1</strain>
    </source>
</reference>
<dbReference type="KEGG" id="vg:5470882"/>
<organism evidence="1 2">
    <name type="scientific">Chlorovirus heliozoae</name>
    <dbReference type="NCBI Taxonomy" id="322019"/>
    <lineage>
        <taxon>Viruses</taxon>
        <taxon>Varidnaviria</taxon>
        <taxon>Bamfordvirae</taxon>
        <taxon>Nucleocytoviricota</taxon>
        <taxon>Megaviricetes</taxon>
        <taxon>Algavirales</taxon>
        <taxon>Phycodnaviridae</taxon>
        <taxon>Chlorovirus</taxon>
    </lineage>
</organism>
<keyword evidence="2" id="KW-1185">Reference proteome</keyword>
<accession>A7K9R3</accession>
<dbReference type="GeneID" id="5470882"/>